<dbReference type="InterPro" id="IPR024531">
    <property type="entry name" value="Erythronate-4-P_DHase_dimer"/>
</dbReference>
<dbReference type="InterPro" id="IPR006139">
    <property type="entry name" value="D-isomer_2_OHA_DH_cat_dom"/>
</dbReference>
<evidence type="ECO:0000256" key="4">
    <source>
        <dbReference type="ARBA" id="ARBA00023096"/>
    </source>
</evidence>
<keyword evidence="1" id="KW-0963">Cytoplasm</keyword>
<keyword evidence="2 5" id="KW-0560">Oxidoreductase</keyword>
<dbReference type="HAMAP" id="MF_01825">
    <property type="entry name" value="PdxB"/>
    <property type="match status" value="1"/>
</dbReference>
<dbReference type="Pfam" id="PF02826">
    <property type="entry name" value="2-Hacid_dh_C"/>
    <property type="match status" value="1"/>
</dbReference>
<keyword evidence="3" id="KW-0520">NAD</keyword>
<accession>A0ABU3BPF1</accession>
<evidence type="ECO:0000259" key="7">
    <source>
        <dbReference type="Pfam" id="PF02826"/>
    </source>
</evidence>
<dbReference type="PROSITE" id="PS00671">
    <property type="entry name" value="D_2_HYDROXYACID_DH_3"/>
    <property type="match status" value="1"/>
</dbReference>
<dbReference type="SUPFAM" id="SSF51735">
    <property type="entry name" value="NAD(P)-binding Rossmann-fold domains"/>
    <property type="match status" value="1"/>
</dbReference>
<evidence type="ECO:0000313" key="9">
    <source>
        <dbReference type="EMBL" id="MDT0631143.1"/>
    </source>
</evidence>
<comment type="similarity">
    <text evidence="5">Belongs to the D-isomer specific 2-hydroxyacid dehydrogenase family.</text>
</comment>
<dbReference type="PANTHER" id="PTHR42938:SF9">
    <property type="entry name" value="FORMATE DEHYDROGENASE 1"/>
    <property type="match status" value="1"/>
</dbReference>
<dbReference type="SUPFAM" id="SSF52283">
    <property type="entry name" value="Formate/glycerate dehydrogenase catalytic domain-like"/>
    <property type="match status" value="1"/>
</dbReference>
<feature type="domain" description="Erythronate-4-phosphate dehydrogenase dimerisation" evidence="8">
    <location>
        <begin position="325"/>
        <end position="382"/>
    </location>
</feature>
<dbReference type="InterPro" id="IPR029753">
    <property type="entry name" value="D-isomer_DH_CS"/>
</dbReference>
<sequence>MDTPLRILADANIPAATDASGALGRVRLLPGREITRAEAEGADVLLVRSVTPVDAALLEGTPVRFVGSATAGTDHVDRPALGHLGVGFAWAPGSNATSVVEHVLAALLAVAADRGEALAGKTLGVVGTGAVGGRLAPRAEALGMSIVASDPPRAAAAEARGEAHPYVPLDAVLAQTDVVTLHTPLTTAAESPWPTRGLFGADAFAAMRPGAWFVNAARGGVVDATALRREAARRPCVLDVWPGEPTPDPETVGLAALGSPHVAGYAADGKVRGTAMLAAALRRWLAAGGAEAAPWDESAALGPDPPPVAAPPAPGDVEDPVAQAAWLDALARQAFSVRAEDARFRAALDAAGGAAERAAAFADLRRTYPARREWAHYAVEGEVPAPLRRAVADGLGMRIAG</sequence>
<evidence type="ECO:0000313" key="10">
    <source>
        <dbReference type="Proteomes" id="UP001267426"/>
    </source>
</evidence>
<dbReference type="Proteomes" id="UP001267426">
    <property type="component" value="Unassembled WGS sequence"/>
</dbReference>
<dbReference type="InterPro" id="IPR038251">
    <property type="entry name" value="PdxB_dimer_sf"/>
</dbReference>
<dbReference type="CDD" id="cd12158">
    <property type="entry name" value="ErythrP_dh"/>
    <property type="match status" value="1"/>
</dbReference>
<dbReference type="Pfam" id="PF11890">
    <property type="entry name" value="DUF3410"/>
    <property type="match status" value="1"/>
</dbReference>
<dbReference type="Gene3D" id="3.40.50.720">
    <property type="entry name" value="NAD(P)-binding Rossmann-like Domain"/>
    <property type="match status" value="2"/>
</dbReference>
<evidence type="ECO:0000259" key="8">
    <source>
        <dbReference type="Pfam" id="PF11890"/>
    </source>
</evidence>
<dbReference type="RefSeq" id="WP_311662485.1">
    <property type="nucleotide sequence ID" value="NZ_JAVRHT010000008.1"/>
</dbReference>
<dbReference type="PANTHER" id="PTHR42938">
    <property type="entry name" value="FORMATE DEHYDROGENASE 1"/>
    <property type="match status" value="1"/>
</dbReference>
<protein>
    <submittedName>
        <fullName evidence="9">4-phosphoerythronate dehydrogenase</fullName>
    </submittedName>
</protein>
<evidence type="ECO:0000256" key="3">
    <source>
        <dbReference type="ARBA" id="ARBA00023027"/>
    </source>
</evidence>
<evidence type="ECO:0000256" key="1">
    <source>
        <dbReference type="ARBA" id="ARBA00022490"/>
    </source>
</evidence>
<name>A0ABU3BPF1_9BACT</name>
<dbReference type="EMBL" id="JAVRHT010000008">
    <property type="protein sequence ID" value="MDT0631143.1"/>
    <property type="molecule type" value="Genomic_DNA"/>
</dbReference>
<dbReference type="InterPro" id="IPR020921">
    <property type="entry name" value="Erythronate-4-P_DHase"/>
</dbReference>
<evidence type="ECO:0000256" key="2">
    <source>
        <dbReference type="ARBA" id="ARBA00023002"/>
    </source>
</evidence>
<evidence type="ECO:0000259" key="6">
    <source>
        <dbReference type="Pfam" id="PF00389"/>
    </source>
</evidence>
<feature type="domain" description="D-isomer specific 2-hydroxyacid dehydrogenase catalytic" evidence="6">
    <location>
        <begin position="32"/>
        <end position="264"/>
    </location>
</feature>
<keyword evidence="10" id="KW-1185">Reference proteome</keyword>
<reference evidence="9 10" key="1">
    <citation type="submission" date="2023-09" db="EMBL/GenBank/DDBJ databases">
        <authorList>
            <person name="Rey-Velasco X."/>
        </authorList>
    </citation>
    <scope>NUCLEOTIDE SEQUENCE [LARGE SCALE GENOMIC DNA]</scope>
    <source>
        <strain evidence="9 10">F394</strain>
    </source>
</reference>
<comment type="caution">
    <text evidence="9">The sequence shown here is derived from an EMBL/GenBank/DDBJ whole genome shotgun (WGS) entry which is preliminary data.</text>
</comment>
<organism evidence="9 10">
    <name type="scientific">Rubrivirga litoralis</name>
    <dbReference type="NCBI Taxonomy" id="3075598"/>
    <lineage>
        <taxon>Bacteria</taxon>
        <taxon>Pseudomonadati</taxon>
        <taxon>Rhodothermota</taxon>
        <taxon>Rhodothermia</taxon>
        <taxon>Rhodothermales</taxon>
        <taxon>Rubricoccaceae</taxon>
        <taxon>Rubrivirga</taxon>
    </lineage>
</organism>
<keyword evidence="4" id="KW-0664">Pyridoxine biosynthesis</keyword>
<feature type="domain" description="D-isomer specific 2-hydroxyacid dehydrogenase NAD-binding" evidence="7">
    <location>
        <begin position="113"/>
        <end position="251"/>
    </location>
</feature>
<dbReference type="InterPro" id="IPR036291">
    <property type="entry name" value="NAD(P)-bd_dom_sf"/>
</dbReference>
<evidence type="ECO:0000256" key="5">
    <source>
        <dbReference type="RuleBase" id="RU003719"/>
    </source>
</evidence>
<gene>
    <name evidence="9" type="ORF">RM540_05210</name>
</gene>
<dbReference type="Pfam" id="PF00389">
    <property type="entry name" value="2-Hacid_dh"/>
    <property type="match status" value="1"/>
</dbReference>
<dbReference type="Gene3D" id="3.30.1370.170">
    <property type="match status" value="1"/>
</dbReference>
<dbReference type="InterPro" id="IPR006140">
    <property type="entry name" value="D-isomer_DH_NAD-bd"/>
</dbReference>
<proteinExistence type="inferred from homology"/>